<feature type="region of interest" description="Disordered" evidence="1">
    <location>
        <begin position="54"/>
        <end position="81"/>
    </location>
</feature>
<name>A0AAD8ARF9_BIOPF</name>
<evidence type="ECO:0000313" key="2">
    <source>
        <dbReference type="EMBL" id="KAK0040224.1"/>
    </source>
</evidence>
<evidence type="ECO:0000313" key="3">
    <source>
        <dbReference type="Proteomes" id="UP001233172"/>
    </source>
</evidence>
<gene>
    <name evidence="2" type="ORF">Bpfe_030352</name>
</gene>
<dbReference type="Proteomes" id="UP001233172">
    <property type="component" value="Unassembled WGS sequence"/>
</dbReference>
<organism evidence="2 3">
    <name type="scientific">Biomphalaria pfeifferi</name>
    <name type="common">Bloodfluke planorb</name>
    <name type="synonym">Freshwater snail</name>
    <dbReference type="NCBI Taxonomy" id="112525"/>
    <lineage>
        <taxon>Eukaryota</taxon>
        <taxon>Metazoa</taxon>
        <taxon>Spiralia</taxon>
        <taxon>Lophotrochozoa</taxon>
        <taxon>Mollusca</taxon>
        <taxon>Gastropoda</taxon>
        <taxon>Heterobranchia</taxon>
        <taxon>Euthyneura</taxon>
        <taxon>Panpulmonata</taxon>
        <taxon>Hygrophila</taxon>
        <taxon>Lymnaeoidea</taxon>
        <taxon>Planorbidae</taxon>
        <taxon>Biomphalaria</taxon>
    </lineage>
</organism>
<comment type="caution">
    <text evidence="2">The sequence shown here is derived from an EMBL/GenBank/DDBJ whole genome shotgun (WGS) entry which is preliminary data.</text>
</comment>
<accession>A0AAD8ARF9</accession>
<protein>
    <submittedName>
        <fullName evidence="2">Uncharacterized protein</fullName>
    </submittedName>
</protein>
<sequence length="81" mass="9079">MLDLMRAIFGGAPYNAVLSAPHVAVSRYRLINMDSERTEPRLTIQLCRTLLRPGTHYRGSDSSQNNTVVNKGRVTESSQYP</sequence>
<reference evidence="2" key="1">
    <citation type="journal article" date="2023" name="PLoS Negl. Trop. Dis.">
        <title>A genome sequence for Biomphalaria pfeifferi, the major vector snail for the human-infecting parasite Schistosoma mansoni.</title>
        <authorList>
            <person name="Bu L."/>
            <person name="Lu L."/>
            <person name="Laidemitt M.R."/>
            <person name="Zhang S.M."/>
            <person name="Mutuku M."/>
            <person name="Mkoji G."/>
            <person name="Steinauer M."/>
            <person name="Loker E.S."/>
        </authorList>
    </citation>
    <scope>NUCLEOTIDE SEQUENCE</scope>
    <source>
        <strain evidence="2">KasaAsao</strain>
    </source>
</reference>
<keyword evidence="3" id="KW-1185">Reference proteome</keyword>
<dbReference type="EMBL" id="JASAOG010000342">
    <property type="protein sequence ID" value="KAK0040224.1"/>
    <property type="molecule type" value="Genomic_DNA"/>
</dbReference>
<reference evidence="2" key="2">
    <citation type="submission" date="2023-04" db="EMBL/GenBank/DDBJ databases">
        <authorList>
            <person name="Bu L."/>
            <person name="Lu L."/>
            <person name="Laidemitt M.R."/>
            <person name="Zhang S.M."/>
            <person name="Mutuku M."/>
            <person name="Mkoji G."/>
            <person name="Steinauer M."/>
            <person name="Loker E.S."/>
        </authorList>
    </citation>
    <scope>NUCLEOTIDE SEQUENCE</scope>
    <source>
        <strain evidence="2">KasaAsao</strain>
        <tissue evidence="2">Whole Snail</tissue>
    </source>
</reference>
<evidence type="ECO:0000256" key="1">
    <source>
        <dbReference type="SAM" id="MobiDB-lite"/>
    </source>
</evidence>
<dbReference type="AlphaFoldDB" id="A0AAD8ARF9"/>
<feature type="compositionally biased region" description="Polar residues" evidence="1">
    <location>
        <begin position="60"/>
        <end position="81"/>
    </location>
</feature>
<proteinExistence type="predicted"/>